<dbReference type="OrthoDB" id="2247035at2"/>
<protein>
    <recommendedName>
        <fullName evidence="3">DUF2187 domain-containing protein</fullName>
    </recommendedName>
</protein>
<accession>A0A0R1V2T0</accession>
<dbReference type="AlphaFoldDB" id="A0A0R1V2T0"/>
<dbReference type="RefSeq" id="WP_054755923.1">
    <property type="nucleotide sequence ID" value="NZ_AZFQ01000052.1"/>
</dbReference>
<gene>
    <name evidence="1" type="ORF">FD50_GL001514</name>
</gene>
<dbReference type="Proteomes" id="UP000051166">
    <property type="component" value="Unassembled WGS sequence"/>
</dbReference>
<evidence type="ECO:0008006" key="3">
    <source>
        <dbReference type="Google" id="ProtNLM"/>
    </source>
</evidence>
<evidence type="ECO:0000313" key="2">
    <source>
        <dbReference type="Proteomes" id="UP000051166"/>
    </source>
</evidence>
<dbReference type="GeneID" id="98308810"/>
<keyword evidence="2" id="KW-1185">Reference proteome</keyword>
<dbReference type="STRING" id="1423801.FD50_GL001514"/>
<comment type="caution">
    <text evidence="1">The sequence shown here is derived from an EMBL/GenBank/DDBJ whole genome shotgun (WGS) entry which is preliminary data.</text>
</comment>
<dbReference type="PATRIC" id="fig|1423801.4.peg.1552"/>
<reference evidence="1 2" key="1">
    <citation type="journal article" date="2015" name="Genome Announc.">
        <title>Expanding the biotechnology potential of lactobacilli through comparative genomics of 213 strains and associated genera.</title>
        <authorList>
            <person name="Sun Z."/>
            <person name="Harris H.M."/>
            <person name="McCann A."/>
            <person name="Guo C."/>
            <person name="Argimon S."/>
            <person name="Zhang W."/>
            <person name="Yang X."/>
            <person name="Jeffery I.B."/>
            <person name="Cooney J.C."/>
            <person name="Kagawa T.F."/>
            <person name="Liu W."/>
            <person name="Song Y."/>
            <person name="Salvetti E."/>
            <person name="Wrobel A."/>
            <person name="Rasinkangas P."/>
            <person name="Parkhill J."/>
            <person name="Rea M.C."/>
            <person name="O'Sullivan O."/>
            <person name="Ritari J."/>
            <person name="Douillard F.P."/>
            <person name="Paul Ross R."/>
            <person name="Yang R."/>
            <person name="Briner A.E."/>
            <person name="Felis G.E."/>
            <person name="de Vos W.M."/>
            <person name="Barrangou R."/>
            <person name="Klaenhammer T.R."/>
            <person name="Caufield P.W."/>
            <person name="Cui Y."/>
            <person name="Zhang H."/>
            <person name="O'Toole P.W."/>
        </authorList>
    </citation>
    <scope>NUCLEOTIDE SEQUENCE [LARGE SCALE GENOMIC DNA]</scope>
    <source>
        <strain evidence="1 2">DSM 16230</strain>
    </source>
</reference>
<dbReference type="EMBL" id="AZFQ01000052">
    <property type="protein sequence ID" value="KRL97528.1"/>
    <property type="molecule type" value="Genomic_DNA"/>
</dbReference>
<evidence type="ECO:0000313" key="1">
    <source>
        <dbReference type="EMBL" id="KRL97528.1"/>
    </source>
</evidence>
<organism evidence="1 2">
    <name type="scientific">Liquorilactobacillus satsumensis DSM 16230 = JCM 12392</name>
    <dbReference type="NCBI Taxonomy" id="1423801"/>
    <lineage>
        <taxon>Bacteria</taxon>
        <taxon>Bacillati</taxon>
        <taxon>Bacillota</taxon>
        <taxon>Bacilli</taxon>
        <taxon>Lactobacillales</taxon>
        <taxon>Lactobacillaceae</taxon>
        <taxon>Liquorilactobacillus</taxon>
    </lineage>
</organism>
<sequence>MESNFNIGEKVKCKKFGALSHDFVGTVEKVYENSAMVAILEHDAADEVAVGDFHNRVIVRLKDMKKVSAK</sequence>
<name>A0A0R1V2T0_9LACO</name>
<proteinExistence type="predicted"/>